<dbReference type="Proteomes" id="UP000189701">
    <property type="component" value="Unplaced"/>
</dbReference>
<dbReference type="PANTHER" id="PTHR33116:SF66">
    <property type="entry name" value="REVERSE TRANSCRIPTASE ZINC-BINDING DOMAIN-CONTAINING PROTEIN"/>
    <property type="match status" value="1"/>
</dbReference>
<dbReference type="InterPro" id="IPR000477">
    <property type="entry name" value="RT_dom"/>
</dbReference>
<name>A0A1U7XRX2_NICSY</name>
<dbReference type="Pfam" id="PF00078">
    <property type="entry name" value="RVT_1"/>
    <property type="match status" value="1"/>
</dbReference>
<dbReference type="RefSeq" id="XP_009789230.1">
    <property type="nucleotide sequence ID" value="XM_009790928.1"/>
</dbReference>
<reference evidence="2" key="1">
    <citation type="journal article" date="2013" name="Genome Biol.">
        <title>Reference genomes and transcriptomes of Nicotiana sylvestris and Nicotiana tomentosiformis.</title>
        <authorList>
            <person name="Sierro N."/>
            <person name="Battey J.N."/>
            <person name="Ouadi S."/>
            <person name="Bovet L."/>
            <person name="Goepfert S."/>
            <person name="Bakaher N."/>
            <person name="Peitsch M.C."/>
            <person name="Ivanov N.V."/>
        </authorList>
    </citation>
    <scope>NUCLEOTIDE SEQUENCE [LARGE SCALE GENOMIC DNA]</scope>
</reference>
<organism evidence="2 3">
    <name type="scientific">Nicotiana sylvestris</name>
    <name type="common">Wood tobacco</name>
    <name type="synonym">South American tobacco</name>
    <dbReference type="NCBI Taxonomy" id="4096"/>
    <lineage>
        <taxon>Eukaryota</taxon>
        <taxon>Viridiplantae</taxon>
        <taxon>Streptophyta</taxon>
        <taxon>Embryophyta</taxon>
        <taxon>Tracheophyta</taxon>
        <taxon>Spermatophyta</taxon>
        <taxon>Magnoliopsida</taxon>
        <taxon>eudicotyledons</taxon>
        <taxon>Gunneridae</taxon>
        <taxon>Pentapetalae</taxon>
        <taxon>asterids</taxon>
        <taxon>lamiids</taxon>
        <taxon>Solanales</taxon>
        <taxon>Solanaceae</taxon>
        <taxon>Nicotianoideae</taxon>
        <taxon>Nicotianeae</taxon>
        <taxon>Nicotiana</taxon>
    </lineage>
</organism>
<protein>
    <submittedName>
        <fullName evidence="3">Uncharacterized protein LOC104236881</fullName>
    </submittedName>
</protein>
<dbReference type="AlphaFoldDB" id="A0A1U7XRX2"/>
<gene>
    <name evidence="3" type="primary">LOC104236881</name>
</gene>
<feature type="domain" description="Reverse transcriptase" evidence="1">
    <location>
        <begin position="1"/>
        <end position="128"/>
    </location>
</feature>
<keyword evidence="2" id="KW-1185">Reference proteome</keyword>
<evidence type="ECO:0000259" key="1">
    <source>
        <dbReference type="PROSITE" id="PS50878"/>
    </source>
</evidence>
<evidence type="ECO:0000313" key="2">
    <source>
        <dbReference type="Proteomes" id="UP000189701"/>
    </source>
</evidence>
<dbReference type="PROSITE" id="PS50878">
    <property type="entry name" value="RT_POL"/>
    <property type="match status" value="1"/>
</dbReference>
<accession>A0A1U7XRX2</accession>
<proteinExistence type="predicted"/>
<sequence>MSYSVLINGELTEPFLSAKGLRQGDSISPFLFALAMKYLSRLLTNLKNEKQFHFHPKCKKLGITHLSFADDLLLFSRGDNQSVAMLKQCFDQFSTASGLKSNLNKSSVYFGRVCKVDQNINPTAGMQGDNGKCSKIKQLYLQQIGSLAKVEWKTIMFKNLARPKALFSMWLIIQERMMTTDRLIIWNINVDPICIFYGNHPETHAHLF</sequence>
<reference evidence="3" key="2">
    <citation type="submission" date="2025-08" db="UniProtKB">
        <authorList>
            <consortium name="RefSeq"/>
        </authorList>
    </citation>
    <scope>IDENTIFICATION</scope>
    <source>
        <tissue evidence="3">Leaf</tissue>
    </source>
</reference>
<dbReference type="Pfam" id="PF13966">
    <property type="entry name" value="zf-RVT"/>
    <property type="match status" value="1"/>
</dbReference>
<dbReference type="eggNOG" id="KOG1075">
    <property type="taxonomic scope" value="Eukaryota"/>
</dbReference>
<dbReference type="InterPro" id="IPR026960">
    <property type="entry name" value="RVT-Znf"/>
</dbReference>
<dbReference type="STRING" id="4096.A0A1U7XRX2"/>
<evidence type="ECO:0000313" key="3">
    <source>
        <dbReference type="RefSeq" id="XP_009789230.1"/>
    </source>
</evidence>
<dbReference type="PANTHER" id="PTHR33116">
    <property type="entry name" value="REVERSE TRANSCRIPTASE ZINC-BINDING DOMAIN-CONTAINING PROTEIN-RELATED-RELATED"/>
    <property type="match status" value="1"/>
</dbReference>
<dbReference type="OrthoDB" id="1303876at2759"/>